<sequence>MFRLVVSIPTQFSINSNLLQMGSRLHRVLKKSPPLTGRPSHINFKSQGRLDSQSIALMKHRTWDSGLAHGVFDLFRSPDYDHAPLGYTEMGSGTRTLKPYDTRGRDEKGELDVPTVVPHKQDTTGTHGARGPVRAPRYLESGTCGGRES</sequence>
<reference evidence="2 3" key="1">
    <citation type="journal article" date="2020" name="ISME J.">
        <title>Uncovering the hidden diversity of litter-decomposition mechanisms in mushroom-forming fungi.</title>
        <authorList>
            <person name="Floudas D."/>
            <person name="Bentzer J."/>
            <person name="Ahren D."/>
            <person name="Johansson T."/>
            <person name="Persson P."/>
            <person name="Tunlid A."/>
        </authorList>
    </citation>
    <scope>NUCLEOTIDE SEQUENCE [LARGE SCALE GENOMIC DNA]</scope>
    <source>
        <strain evidence="2 3">CBS 661.87</strain>
    </source>
</reference>
<dbReference type="Proteomes" id="UP000565441">
    <property type="component" value="Unassembled WGS sequence"/>
</dbReference>
<evidence type="ECO:0000313" key="3">
    <source>
        <dbReference type="Proteomes" id="UP000565441"/>
    </source>
</evidence>
<organism evidence="2 3">
    <name type="scientific">Tricholomella constricta</name>
    <dbReference type="NCBI Taxonomy" id="117010"/>
    <lineage>
        <taxon>Eukaryota</taxon>
        <taxon>Fungi</taxon>
        <taxon>Dikarya</taxon>
        <taxon>Basidiomycota</taxon>
        <taxon>Agaricomycotina</taxon>
        <taxon>Agaricomycetes</taxon>
        <taxon>Agaricomycetidae</taxon>
        <taxon>Agaricales</taxon>
        <taxon>Tricholomatineae</taxon>
        <taxon>Lyophyllaceae</taxon>
        <taxon>Tricholomella</taxon>
    </lineage>
</organism>
<dbReference type="AlphaFoldDB" id="A0A8H5M2U4"/>
<feature type="region of interest" description="Disordered" evidence="1">
    <location>
        <begin position="85"/>
        <end position="149"/>
    </location>
</feature>
<comment type="caution">
    <text evidence="2">The sequence shown here is derived from an EMBL/GenBank/DDBJ whole genome shotgun (WGS) entry which is preliminary data.</text>
</comment>
<accession>A0A8H5M2U4</accession>
<evidence type="ECO:0000313" key="2">
    <source>
        <dbReference type="EMBL" id="KAF5378549.1"/>
    </source>
</evidence>
<proteinExistence type="predicted"/>
<gene>
    <name evidence="2" type="ORF">D9615_007019</name>
</gene>
<feature type="compositionally biased region" description="Basic and acidic residues" evidence="1">
    <location>
        <begin position="98"/>
        <end position="111"/>
    </location>
</feature>
<keyword evidence="3" id="KW-1185">Reference proteome</keyword>
<name>A0A8H5M2U4_9AGAR</name>
<protein>
    <submittedName>
        <fullName evidence="2">Uncharacterized protein</fullName>
    </submittedName>
</protein>
<evidence type="ECO:0000256" key="1">
    <source>
        <dbReference type="SAM" id="MobiDB-lite"/>
    </source>
</evidence>
<dbReference type="EMBL" id="JAACJP010000019">
    <property type="protein sequence ID" value="KAF5378549.1"/>
    <property type="molecule type" value="Genomic_DNA"/>
</dbReference>